<organism evidence="10">
    <name type="scientific">Jonesiaceae bacterium BS-20</name>
    <dbReference type="NCBI Taxonomy" id="3120821"/>
    <lineage>
        <taxon>Bacteria</taxon>
        <taxon>Bacillati</taxon>
        <taxon>Actinomycetota</taxon>
        <taxon>Actinomycetes</taxon>
        <taxon>Micrococcales</taxon>
        <taxon>Jonesiaceae</taxon>
    </lineage>
</organism>
<keyword evidence="2 7" id="KW-0436">Ligase</keyword>
<evidence type="ECO:0000259" key="8">
    <source>
        <dbReference type="Pfam" id="PF01171"/>
    </source>
</evidence>
<name>A0AAU7DXI0_9MICO</name>
<dbReference type="HAMAP" id="MF_01161">
    <property type="entry name" value="tRNA_Ile_lys_synt"/>
    <property type="match status" value="1"/>
</dbReference>
<dbReference type="AlphaFoldDB" id="A0AAU7DXI0"/>
<dbReference type="GO" id="GO:0006400">
    <property type="term" value="P:tRNA modification"/>
    <property type="evidence" value="ECO:0007669"/>
    <property type="project" value="UniProtKB-UniRule"/>
</dbReference>
<reference evidence="10" key="1">
    <citation type="submission" date="2024-02" db="EMBL/GenBank/DDBJ databases">
        <title>Tomenella chthoni gen. nov. sp. nov., a member of the family Jonesiaceae isolated from bat guano.</title>
        <authorList>
            <person name="Miller S.L."/>
            <person name="King J."/>
            <person name="Sankaranarayanan K."/>
            <person name="Lawson P.A."/>
        </authorList>
    </citation>
    <scope>NUCLEOTIDE SEQUENCE</scope>
    <source>
        <strain evidence="10">BS-20</strain>
    </source>
</reference>
<dbReference type="InterPro" id="IPR012094">
    <property type="entry name" value="tRNA_Ile_lys_synt"/>
</dbReference>
<comment type="function">
    <text evidence="7">Ligates lysine onto the cytidine present at position 34 of the AUA codon-specific tRNA(Ile) that contains the anticodon CAU, in an ATP-dependent manner. Cytidine is converted to lysidine, thus changing the amino acid specificity of the tRNA from methionine to isoleucine.</text>
</comment>
<sequence length="338" mass="35963">MSLPPYPVRAARQAMLEALEDIEPGSTVVVACSGGADSMALVSTLAYVGPRSGWRTGAVLIDHGMQDGSAEVTARAAQACRDLGMHLVESRRIEVASGSGSGGPEGAARRGRYQALNAVAGEIEADVILLGHTLDDQAETVLLGLGRGSGARSLSGMRATIGAFRRPFLTLTREHTEEICRHERIDFWVDPTNELSDASAPLRSQVRLRLLPLMEEILGPGIAQTLARTGELLHQDAQALEELSTELLGSAKLPNGANRGDDCVTLNLGVLAASPRAVRTRTLRAAALAAGAPAGSVTYRHIVEIDRLLSDWHGQGPVYLPLGFTVSRERDTIVFLPR</sequence>
<evidence type="ECO:0000256" key="4">
    <source>
        <dbReference type="ARBA" id="ARBA00022741"/>
    </source>
</evidence>
<dbReference type="InterPro" id="IPR015262">
    <property type="entry name" value="tRNA_Ile_lys_synt_subst-bd"/>
</dbReference>
<dbReference type="CDD" id="cd01992">
    <property type="entry name" value="TilS_N"/>
    <property type="match status" value="1"/>
</dbReference>
<evidence type="ECO:0000256" key="6">
    <source>
        <dbReference type="ARBA" id="ARBA00048539"/>
    </source>
</evidence>
<keyword evidence="4 7" id="KW-0547">Nucleotide-binding</keyword>
<dbReference type="EC" id="6.3.4.19" evidence="7"/>
<dbReference type="GO" id="GO:0032267">
    <property type="term" value="F:tRNA(Ile)-lysidine synthase activity"/>
    <property type="evidence" value="ECO:0007669"/>
    <property type="project" value="UniProtKB-EC"/>
</dbReference>
<dbReference type="GO" id="GO:0005524">
    <property type="term" value="F:ATP binding"/>
    <property type="evidence" value="ECO:0007669"/>
    <property type="project" value="UniProtKB-UniRule"/>
</dbReference>
<evidence type="ECO:0000256" key="5">
    <source>
        <dbReference type="ARBA" id="ARBA00022840"/>
    </source>
</evidence>
<evidence type="ECO:0000256" key="2">
    <source>
        <dbReference type="ARBA" id="ARBA00022598"/>
    </source>
</evidence>
<dbReference type="Gene3D" id="3.40.50.620">
    <property type="entry name" value="HUPs"/>
    <property type="match status" value="1"/>
</dbReference>
<dbReference type="GO" id="GO:0005737">
    <property type="term" value="C:cytoplasm"/>
    <property type="evidence" value="ECO:0007669"/>
    <property type="project" value="UniProtKB-SubCell"/>
</dbReference>
<dbReference type="SUPFAM" id="SSF52402">
    <property type="entry name" value="Adenine nucleotide alpha hydrolases-like"/>
    <property type="match status" value="1"/>
</dbReference>
<accession>A0AAU7DXI0</accession>
<comment type="domain">
    <text evidence="7">The N-terminal region contains the highly conserved SGGXDS motif, predicted to be a P-loop motif involved in ATP binding.</text>
</comment>
<feature type="domain" description="tRNA(Ile)-lysidine synthase substrate-binding" evidence="9">
    <location>
        <begin position="266"/>
        <end position="333"/>
    </location>
</feature>
<evidence type="ECO:0000256" key="7">
    <source>
        <dbReference type="HAMAP-Rule" id="MF_01161"/>
    </source>
</evidence>
<evidence type="ECO:0000313" key="10">
    <source>
        <dbReference type="EMBL" id="XBH21755.1"/>
    </source>
</evidence>
<dbReference type="Pfam" id="PF01171">
    <property type="entry name" value="ATP_bind_3"/>
    <property type="match status" value="1"/>
</dbReference>
<feature type="domain" description="tRNA(Ile)-lysidine/2-thiocytidine synthase N-terminal" evidence="8">
    <location>
        <begin position="28"/>
        <end position="196"/>
    </location>
</feature>
<keyword evidence="5 7" id="KW-0067">ATP-binding</keyword>
<proteinExistence type="inferred from homology"/>
<dbReference type="InterPro" id="IPR012795">
    <property type="entry name" value="tRNA_Ile_lys_synt_N"/>
</dbReference>
<dbReference type="PANTHER" id="PTHR43033:SF1">
    <property type="entry name" value="TRNA(ILE)-LYSIDINE SYNTHASE-RELATED"/>
    <property type="match status" value="1"/>
</dbReference>
<dbReference type="Pfam" id="PF09179">
    <property type="entry name" value="TilS"/>
    <property type="match status" value="1"/>
</dbReference>
<protein>
    <recommendedName>
        <fullName evidence="7">tRNA(Ile)-lysidine synthase</fullName>
        <ecNumber evidence="7">6.3.4.19</ecNumber>
    </recommendedName>
    <alternativeName>
        <fullName evidence="7">tRNA(Ile)-2-lysyl-cytidine synthase</fullName>
    </alternativeName>
    <alternativeName>
        <fullName evidence="7">tRNA(Ile)-lysidine synthetase</fullName>
    </alternativeName>
</protein>
<keyword evidence="3 7" id="KW-0819">tRNA processing</keyword>
<dbReference type="NCBIfam" id="TIGR02432">
    <property type="entry name" value="lysidine_TilS_N"/>
    <property type="match status" value="1"/>
</dbReference>
<dbReference type="SUPFAM" id="SSF82829">
    <property type="entry name" value="MesJ substrate recognition domain-like"/>
    <property type="match status" value="1"/>
</dbReference>
<evidence type="ECO:0000256" key="1">
    <source>
        <dbReference type="ARBA" id="ARBA00022490"/>
    </source>
</evidence>
<evidence type="ECO:0000256" key="3">
    <source>
        <dbReference type="ARBA" id="ARBA00022694"/>
    </source>
</evidence>
<keyword evidence="1 7" id="KW-0963">Cytoplasm</keyword>
<dbReference type="EMBL" id="CP146203">
    <property type="protein sequence ID" value="XBH21755.1"/>
    <property type="molecule type" value="Genomic_DNA"/>
</dbReference>
<dbReference type="InterPro" id="IPR011063">
    <property type="entry name" value="TilS/TtcA_N"/>
</dbReference>
<comment type="subcellular location">
    <subcellularLocation>
        <location evidence="7">Cytoplasm</location>
    </subcellularLocation>
</comment>
<feature type="binding site" evidence="7">
    <location>
        <begin position="33"/>
        <end position="38"/>
    </location>
    <ligand>
        <name>ATP</name>
        <dbReference type="ChEBI" id="CHEBI:30616"/>
    </ligand>
</feature>
<comment type="similarity">
    <text evidence="7">Belongs to the tRNA(Ile)-lysidine synthase family.</text>
</comment>
<dbReference type="InterPro" id="IPR014729">
    <property type="entry name" value="Rossmann-like_a/b/a_fold"/>
</dbReference>
<evidence type="ECO:0000259" key="9">
    <source>
        <dbReference type="Pfam" id="PF09179"/>
    </source>
</evidence>
<dbReference type="PANTHER" id="PTHR43033">
    <property type="entry name" value="TRNA(ILE)-LYSIDINE SYNTHASE-RELATED"/>
    <property type="match status" value="1"/>
</dbReference>
<comment type="catalytic activity">
    <reaction evidence="6 7">
        <text>cytidine(34) in tRNA(Ile2) + L-lysine + ATP = lysidine(34) in tRNA(Ile2) + AMP + diphosphate + H(+)</text>
        <dbReference type="Rhea" id="RHEA:43744"/>
        <dbReference type="Rhea" id="RHEA-COMP:10625"/>
        <dbReference type="Rhea" id="RHEA-COMP:10670"/>
        <dbReference type="ChEBI" id="CHEBI:15378"/>
        <dbReference type="ChEBI" id="CHEBI:30616"/>
        <dbReference type="ChEBI" id="CHEBI:32551"/>
        <dbReference type="ChEBI" id="CHEBI:33019"/>
        <dbReference type="ChEBI" id="CHEBI:82748"/>
        <dbReference type="ChEBI" id="CHEBI:83665"/>
        <dbReference type="ChEBI" id="CHEBI:456215"/>
        <dbReference type="EC" id="6.3.4.19"/>
    </reaction>
</comment>
<gene>
    <name evidence="7 10" type="primary">tilS</name>
    <name evidence="10" type="ORF">V5R04_00570</name>
</gene>
<dbReference type="Gene3D" id="1.20.59.20">
    <property type="match status" value="1"/>
</dbReference>